<dbReference type="Proteomes" id="UP000886751">
    <property type="component" value="Unassembled WGS sequence"/>
</dbReference>
<name>A0A9D2BU27_9FIRM</name>
<sequence>MMTNKEVEAALEKLQPPDDLFEQMARQKDGFAKNTVLAFKRISNGEAQGFADRDARCTDDPPAVLWCSACQQAGVVNWLGDKGPEERPCHSAWVPYKERKIMLHEPTKGSVEVRKEGHGIVCPWCGAKGTLRNSEYMRQGVCEQLIPTVPYVLGEALLLVQWIAEERIVPDGIAWRKVRTVEPLRAWLVEERGVRVWAKAVRRYGNCFERLSGWEPRQYNGDKLATPYFYTRRPPKLDGTWLENSKLWQWMRETYDLQTFAPLAYLALYRKHRNAEVLVTAGCGALLGGWLKKECAVEDWYGSAARYKTPKLAWVQWKQRRPSAMLGLTRQQLRECLGAQCNDTAKTVYIRNGAAQGLSMEECAALCHWCDEYCLLEMMAQCKALPGGLKKSIRYLQKQKKSWHFLHDYWDMQAKLGVDLDADAALRWPKNLLAAHDRAAAALKYERNKSKEAAFARMTERLRGLCWAHDGICIRPAESIRELVEEGQVLHHCVGGYGDAHCAGRCIFFIRHERRPERSWYTLQVDVANKRVLQNHGYKNENVGGGMVRKIPRAVEDFVAAWQREVLAKWTLPMDKKPKKEARAKAGHAA</sequence>
<dbReference type="EMBL" id="DXEI01000032">
    <property type="protein sequence ID" value="HIX94193.1"/>
    <property type="molecule type" value="Genomic_DNA"/>
</dbReference>
<evidence type="ECO:0000313" key="1">
    <source>
        <dbReference type="EMBL" id="HIX94193.1"/>
    </source>
</evidence>
<organism evidence="1 2">
    <name type="scientific">Candidatus Gemmiger excrementipullorum</name>
    <dbReference type="NCBI Taxonomy" id="2838610"/>
    <lineage>
        <taxon>Bacteria</taxon>
        <taxon>Bacillati</taxon>
        <taxon>Bacillota</taxon>
        <taxon>Clostridia</taxon>
        <taxon>Eubacteriales</taxon>
        <taxon>Gemmiger</taxon>
    </lineage>
</organism>
<protein>
    <submittedName>
        <fullName evidence="1">PcfJ domain-containing protein</fullName>
    </submittedName>
</protein>
<comment type="caution">
    <text evidence="1">The sequence shown here is derived from an EMBL/GenBank/DDBJ whole genome shotgun (WGS) entry which is preliminary data.</text>
</comment>
<reference evidence="1" key="1">
    <citation type="journal article" date="2021" name="PeerJ">
        <title>Extensive microbial diversity within the chicken gut microbiome revealed by metagenomics and culture.</title>
        <authorList>
            <person name="Gilroy R."/>
            <person name="Ravi A."/>
            <person name="Getino M."/>
            <person name="Pursley I."/>
            <person name="Horton D.L."/>
            <person name="Alikhan N.F."/>
            <person name="Baker D."/>
            <person name="Gharbi K."/>
            <person name="Hall N."/>
            <person name="Watson M."/>
            <person name="Adriaenssens E.M."/>
            <person name="Foster-Nyarko E."/>
            <person name="Jarju S."/>
            <person name="Secka A."/>
            <person name="Antonio M."/>
            <person name="Oren A."/>
            <person name="Chaudhuri R.R."/>
            <person name="La Ragione R."/>
            <person name="Hildebrand F."/>
            <person name="Pallen M.J."/>
        </authorList>
    </citation>
    <scope>NUCLEOTIDE SEQUENCE</scope>
    <source>
        <strain evidence="1">ChiHecec2B26-7398</strain>
    </source>
</reference>
<evidence type="ECO:0000313" key="2">
    <source>
        <dbReference type="Proteomes" id="UP000886751"/>
    </source>
</evidence>
<dbReference type="AlphaFoldDB" id="A0A9D2BU27"/>
<proteinExistence type="predicted"/>
<accession>A0A9D2BU27</accession>
<dbReference type="InterPro" id="IPR025586">
    <property type="entry name" value="PcfJ"/>
</dbReference>
<reference evidence="1" key="2">
    <citation type="submission" date="2021-04" db="EMBL/GenBank/DDBJ databases">
        <authorList>
            <person name="Gilroy R."/>
        </authorList>
    </citation>
    <scope>NUCLEOTIDE SEQUENCE</scope>
    <source>
        <strain evidence="1">ChiHecec2B26-7398</strain>
    </source>
</reference>
<dbReference type="Pfam" id="PF14284">
    <property type="entry name" value="PcfJ"/>
    <property type="match status" value="1"/>
</dbReference>
<gene>
    <name evidence="1" type="ORF">H9846_01910</name>
</gene>